<dbReference type="OrthoDB" id="982527at2"/>
<sequence length="148" mass="15942">MFAAIQVSACSRAATRADSTTTVAGNLDEQILYYTNKFRASKGLKPLQLEESVSQQARRHSRDMANGSTGFGHEGFEARVANVSKKLGRVGAAAENVAYGTLDAEAVVDGWIKSPGHRKNMLGDYNLIGIGTAGKGRITFFTQVFIKQ</sequence>
<keyword evidence="2" id="KW-1185">Reference proteome</keyword>
<dbReference type="InterPro" id="IPR035940">
    <property type="entry name" value="CAP_sf"/>
</dbReference>
<evidence type="ECO:0000313" key="1">
    <source>
        <dbReference type="EMBL" id="NSL87468.1"/>
    </source>
</evidence>
<dbReference type="Pfam" id="PF00188">
    <property type="entry name" value="CAP"/>
    <property type="match status" value="1"/>
</dbReference>
<accession>A0A3S1DNT4</accession>
<dbReference type="PANTHER" id="PTHR31157:SF1">
    <property type="entry name" value="SCP DOMAIN-CONTAINING PROTEIN"/>
    <property type="match status" value="1"/>
</dbReference>
<name>A0A3S1DNT4_9BACT</name>
<dbReference type="EMBL" id="RIAR02000001">
    <property type="protein sequence ID" value="NSL87468.1"/>
    <property type="molecule type" value="Genomic_DNA"/>
</dbReference>
<dbReference type="Proteomes" id="UP000281028">
    <property type="component" value="Unassembled WGS sequence"/>
</dbReference>
<gene>
    <name evidence="1" type="ORF">ECE50_011535</name>
</gene>
<dbReference type="CDD" id="cd05379">
    <property type="entry name" value="CAP_bacterial"/>
    <property type="match status" value="1"/>
</dbReference>
<comment type="caution">
    <text evidence="1">The sequence shown here is derived from an EMBL/GenBank/DDBJ whole genome shotgun (WGS) entry which is preliminary data.</text>
</comment>
<dbReference type="InterPro" id="IPR014044">
    <property type="entry name" value="CAP_dom"/>
</dbReference>
<proteinExistence type="predicted"/>
<evidence type="ECO:0000313" key="2">
    <source>
        <dbReference type="Proteomes" id="UP000281028"/>
    </source>
</evidence>
<dbReference type="Gene3D" id="3.40.33.10">
    <property type="entry name" value="CAP"/>
    <property type="match status" value="1"/>
</dbReference>
<dbReference type="AlphaFoldDB" id="A0A3S1DNT4"/>
<protein>
    <submittedName>
        <fullName evidence="1">CAP domain-containing protein</fullName>
    </submittedName>
</protein>
<dbReference type="SUPFAM" id="SSF55797">
    <property type="entry name" value="PR-1-like"/>
    <property type="match status" value="1"/>
</dbReference>
<dbReference type="PANTHER" id="PTHR31157">
    <property type="entry name" value="SCP DOMAIN-CONTAINING PROTEIN"/>
    <property type="match status" value="1"/>
</dbReference>
<reference evidence="1" key="1">
    <citation type="submission" date="2020-05" db="EMBL/GenBank/DDBJ databases">
        <title>Chitinophaga laudate sp. nov., isolated from a tropical peat swamp.</title>
        <authorList>
            <person name="Goh C.B.S."/>
            <person name="Lee M.S."/>
            <person name="Parimannan S."/>
            <person name="Pasbakhsh P."/>
            <person name="Yule C.M."/>
            <person name="Rajandas H."/>
            <person name="Loke S."/>
            <person name="Croft L."/>
            <person name="Tan J.B.L."/>
        </authorList>
    </citation>
    <scope>NUCLEOTIDE SEQUENCE</scope>
    <source>
        <strain evidence="1">Mgbs1</strain>
    </source>
</reference>
<organism evidence="1 2">
    <name type="scientific">Chitinophaga solisilvae</name>
    <dbReference type="NCBI Taxonomy" id="1233460"/>
    <lineage>
        <taxon>Bacteria</taxon>
        <taxon>Pseudomonadati</taxon>
        <taxon>Bacteroidota</taxon>
        <taxon>Chitinophagia</taxon>
        <taxon>Chitinophagales</taxon>
        <taxon>Chitinophagaceae</taxon>
        <taxon>Chitinophaga</taxon>
    </lineage>
</organism>